<organism evidence="2 3">
    <name type="scientific">Cinnamomum micranthum f. kanehirae</name>
    <dbReference type="NCBI Taxonomy" id="337451"/>
    <lineage>
        <taxon>Eukaryota</taxon>
        <taxon>Viridiplantae</taxon>
        <taxon>Streptophyta</taxon>
        <taxon>Embryophyta</taxon>
        <taxon>Tracheophyta</taxon>
        <taxon>Spermatophyta</taxon>
        <taxon>Magnoliopsida</taxon>
        <taxon>Magnoliidae</taxon>
        <taxon>Laurales</taxon>
        <taxon>Lauraceae</taxon>
        <taxon>Cinnamomum</taxon>
    </lineage>
</organism>
<reference evidence="2 3" key="1">
    <citation type="journal article" date="2019" name="Nat. Plants">
        <title>Stout camphor tree genome fills gaps in understanding of flowering plant genome evolution.</title>
        <authorList>
            <person name="Chaw S.M."/>
            <person name="Liu Y.C."/>
            <person name="Wu Y.W."/>
            <person name="Wang H.Y."/>
            <person name="Lin C.I."/>
            <person name="Wu C.S."/>
            <person name="Ke H.M."/>
            <person name="Chang L.Y."/>
            <person name="Hsu C.Y."/>
            <person name="Yang H.T."/>
            <person name="Sudianto E."/>
            <person name="Hsu M.H."/>
            <person name="Wu K.P."/>
            <person name="Wang L.N."/>
            <person name="Leebens-Mack J.H."/>
            <person name="Tsai I.J."/>
        </authorList>
    </citation>
    <scope>NUCLEOTIDE SEQUENCE [LARGE SCALE GENOMIC DNA]</scope>
    <source>
        <strain evidence="3">cv. Chaw 1501</strain>
        <tissue evidence="2">Young leaves</tissue>
    </source>
</reference>
<dbReference type="Proteomes" id="UP000283530">
    <property type="component" value="Unassembled WGS sequence"/>
</dbReference>
<accession>A0A443P6B5</accession>
<evidence type="ECO:0000256" key="1">
    <source>
        <dbReference type="SAM" id="MobiDB-lite"/>
    </source>
</evidence>
<name>A0A443P6B5_9MAGN</name>
<protein>
    <submittedName>
        <fullName evidence="2">Uncharacterized protein</fullName>
    </submittedName>
</protein>
<proteinExistence type="predicted"/>
<evidence type="ECO:0000313" key="3">
    <source>
        <dbReference type="Proteomes" id="UP000283530"/>
    </source>
</evidence>
<dbReference type="AlphaFoldDB" id="A0A443P6B5"/>
<dbReference type="EMBL" id="QPKB01000006">
    <property type="protein sequence ID" value="RWR86298.1"/>
    <property type="molecule type" value="Genomic_DNA"/>
</dbReference>
<gene>
    <name evidence="2" type="ORF">CKAN_01518800</name>
</gene>
<comment type="caution">
    <text evidence="2">The sequence shown here is derived from an EMBL/GenBank/DDBJ whole genome shotgun (WGS) entry which is preliminary data.</text>
</comment>
<feature type="region of interest" description="Disordered" evidence="1">
    <location>
        <begin position="1"/>
        <end position="47"/>
    </location>
</feature>
<sequence length="188" mass="21187">MCKGGREEKCTKPQTLDREGDGERRYRERERELPEPERPKLNRRSLEVEGQEIADGVSKSAQAVHAAEAGIRRIGTLARRQTVSMIQERASLPIISLQPVVAGAARKTSRAVGHATKTFMNIISRERVLHFGGLDFALKLFQNKKKNSRVIIGLISSLNFLWSGLCSKVLPRREEKKKSHMIIELISC</sequence>
<dbReference type="PANTHER" id="PTHR33825:SF14">
    <property type="entry name" value="CHITINASE-LIKE PROTEIN"/>
    <property type="match status" value="1"/>
</dbReference>
<keyword evidence="3" id="KW-1185">Reference proteome</keyword>
<dbReference type="OrthoDB" id="1923031at2759"/>
<dbReference type="PANTHER" id="PTHR33825">
    <property type="entry name" value="CHITINASE-LIKE PROTEIN"/>
    <property type="match status" value="1"/>
</dbReference>
<evidence type="ECO:0000313" key="2">
    <source>
        <dbReference type="EMBL" id="RWR86298.1"/>
    </source>
</evidence>